<keyword evidence="4" id="KW-0472">Membrane</keyword>
<proteinExistence type="inferred from homology"/>
<dbReference type="InterPro" id="IPR004089">
    <property type="entry name" value="MCPsignal_dom"/>
</dbReference>
<dbReference type="AlphaFoldDB" id="A0A4Q9VUI9"/>
<dbReference type="GO" id="GO:0016020">
    <property type="term" value="C:membrane"/>
    <property type="evidence" value="ECO:0007669"/>
    <property type="project" value="InterPro"/>
</dbReference>
<gene>
    <name evidence="7" type="ORF">EYW49_06085</name>
</gene>
<comment type="caution">
    <text evidence="7">The sequence shown here is derived from an EMBL/GenBank/DDBJ whole genome shotgun (WGS) entry which is preliminary data.</text>
</comment>
<feature type="domain" description="HAMP" evidence="6">
    <location>
        <begin position="307"/>
        <end position="360"/>
    </location>
</feature>
<evidence type="ECO:0000259" key="6">
    <source>
        <dbReference type="PROSITE" id="PS50885"/>
    </source>
</evidence>
<evidence type="ECO:0000256" key="4">
    <source>
        <dbReference type="SAM" id="Phobius"/>
    </source>
</evidence>
<dbReference type="EMBL" id="SJFN01000006">
    <property type="protein sequence ID" value="TBW39825.1"/>
    <property type="molecule type" value="Genomic_DNA"/>
</dbReference>
<evidence type="ECO:0000313" key="8">
    <source>
        <dbReference type="Proteomes" id="UP000292781"/>
    </source>
</evidence>
<dbReference type="SMART" id="SM00283">
    <property type="entry name" value="MA"/>
    <property type="match status" value="1"/>
</dbReference>
<reference evidence="7 8" key="1">
    <citation type="submission" date="2019-02" db="EMBL/GenBank/DDBJ databases">
        <title>Siculibacillus lacustris gen. nov., sp. nov., a new rosette-forming bacterium isolated from a freshwater crater lake (Lake St. Ana, Romania).</title>
        <authorList>
            <person name="Felfoldi T."/>
            <person name="Marton Z."/>
            <person name="Szabo A."/>
            <person name="Mentes A."/>
            <person name="Boka K."/>
            <person name="Marialigeti K."/>
            <person name="Mathe I."/>
            <person name="Koncz M."/>
            <person name="Schumann P."/>
            <person name="Toth E."/>
        </authorList>
    </citation>
    <scope>NUCLEOTIDE SEQUENCE [LARGE SCALE GENOMIC DNA]</scope>
    <source>
        <strain evidence="7 8">SA-279</strain>
    </source>
</reference>
<dbReference type="PROSITE" id="PS50885">
    <property type="entry name" value="HAMP"/>
    <property type="match status" value="1"/>
</dbReference>
<comment type="similarity">
    <text evidence="2">Belongs to the methyl-accepting chemotaxis (MCP) protein family.</text>
</comment>
<sequence>MRLSTLTVKTKTSLLVAVPMLGLVAMAAVGWWGSQRVQTTLASFEESGNRLARTTGLRVAVADLAHRAREFRFAPDAAKAADFRRNIDAVIAATGSDWSAADAPTVETFVAGVTAAGRMFEEVSGFQTRLGFDAAPGLTQKVAETRGEVIETIERMTPMGAGDGGTEDLRRTLDEIRVAEEAFARSLAPAGIDRLDSSATLFAAQLKQVPVPPSQKKAATEALTTHVAVAHDYEKTAIALEDARRRVDGALAAVAPVVVTLSSGLEAGAKASEHALDQSMSTQSTMLVVAIVASLGVSLMMAVVIGRSLSTPLITLARRVRDLAEGRIDTAIPDMAGHDEISEIARALKVFQKSEHQRLALIAEQEAAQHARQHRATVIEDTVRAFETTSRTTLAGILARFAQLDQASQRLASSAGEASHQTAAARDAAAATSGNVESVSDATHTLLQSIEAISVETRRTADIARRAHDDAEKGESTASRLSEGATRIGRVVRLIRDVAEQTNLLALNATIEAARAGEAGRGFSVVAGEVKGLADQTSKATEEIARHIEFLQDSAGDVVGAIDGVKRVIEELTASTAKVGTSIDAQSEAVARIADNVDRATRASEVGAAGMVGAASASSQAGTIAGEMHDLATALIDDTRRLEADVLGFLGGVKAA</sequence>
<dbReference type="Pfam" id="PF00672">
    <property type="entry name" value="HAMP"/>
    <property type="match status" value="1"/>
</dbReference>
<dbReference type="Gene3D" id="1.10.287.950">
    <property type="entry name" value="Methyl-accepting chemotaxis protein"/>
    <property type="match status" value="1"/>
</dbReference>
<dbReference type="RefSeq" id="WP_131307248.1">
    <property type="nucleotide sequence ID" value="NZ_SJFN01000006.1"/>
</dbReference>
<evidence type="ECO:0000259" key="5">
    <source>
        <dbReference type="PROSITE" id="PS50111"/>
    </source>
</evidence>
<feature type="domain" description="Methyl-accepting transducer" evidence="5">
    <location>
        <begin position="400"/>
        <end position="622"/>
    </location>
</feature>
<dbReference type="GO" id="GO:0007165">
    <property type="term" value="P:signal transduction"/>
    <property type="evidence" value="ECO:0007669"/>
    <property type="project" value="UniProtKB-KW"/>
</dbReference>
<evidence type="ECO:0000256" key="2">
    <source>
        <dbReference type="ARBA" id="ARBA00029447"/>
    </source>
</evidence>
<protein>
    <submittedName>
        <fullName evidence="7">Methyl-accepting chemotaxis protein</fullName>
    </submittedName>
</protein>
<feature type="transmembrane region" description="Helical" evidence="4">
    <location>
        <begin position="12"/>
        <end position="33"/>
    </location>
</feature>
<keyword evidence="1 3" id="KW-0807">Transducer</keyword>
<keyword evidence="8" id="KW-1185">Reference proteome</keyword>
<dbReference type="Gene3D" id="6.10.340.10">
    <property type="match status" value="1"/>
</dbReference>
<dbReference type="Proteomes" id="UP000292781">
    <property type="component" value="Unassembled WGS sequence"/>
</dbReference>
<dbReference type="PROSITE" id="PS50111">
    <property type="entry name" value="CHEMOTAXIS_TRANSDUC_2"/>
    <property type="match status" value="1"/>
</dbReference>
<dbReference type="OrthoDB" id="5349256at2"/>
<dbReference type="InterPro" id="IPR003660">
    <property type="entry name" value="HAMP_dom"/>
</dbReference>
<keyword evidence="4" id="KW-1133">Transmembrane helix</keyword>
<dbReference type="PANTHER" id="PTHR32089">
    <property type="entry name" value="METHYL-ACCEPTING CHEMOTAXIS PROTEIN MCPB"/>
    <property type="match status" value="1"/>
</dbReference>
<organism evidence="7 8">
    <name type="scientific">Siculibacillus lacustris</name>
    <dbReference type="NCBI Taxonomy" id="1549641"/>
    <lineage>
        <taxon>Bacteria</taxon>
        <taxon>Pseudomonadati</taxon>
        <taxon>Pseudomonadota</taxon>
        <taxon>Alphaproteobacteria</taxon>
        <taxon>Hyphomicrobiales</taxon>
        <taxon>Ancalomicrobiaceae</taxon>
        <taxon>Siculibacillus</taxon>
    </lineage>
</organism>
<evidence type="ECO:0000256" key="1">
    <source>
        <dbReference type="ARBA" id="ARBA00023224"/>
    </source>
</evidence>
<evidence type="ECO:0000313" key="7">
    <source>
        <dbReference type="EMBL" id="TBW39825.1"/>
    </source>
</evidence>
<dbReference type="Pfam" id="PF00015">
    <property type="entry name" value="MCPsignal"/>
    <property type="match status" value="1"/>
</dbReference>
<keyword evidence="4" id="KW-0812">Transmembrane</keyword>
<dbReference type="SUPFAM" id="SSF58104">
    <property type="entry name" value="Methyl-accepting chemotaxis protein (MCP) signaling domain"/>
    <property type="match status" value="1"/>
</dbReference>
<dbReference type="PANTHER" id="PTHR32089:SF112">
    <property type="entry name" value="LYSOZYME-LIKE PROTEIN-RELATED"/>
    <property type="match status" value="1"/>
</dbReference>
<name>A0A4Q9VUI9_9HYPH</name>
<dbReference type="SMART" id="SM00304">
    <property type="entry name" value="HAMP"/>
    <property type="match status" value="1"/>
</dbReference>
<accession>A0A4Q9VUI9</accession>
<evidence type="ECO:0000256" key="3">
    <source>
        <dbReference type="PROSITE-ProRule" id="PRU00284"/>
    </source>
</evidence>